<dbReference type="Proteomes" id="UP000738126">
    <property type="component" value="Unassembled WGS sequence"/>
</dbReference>
<sequence length="204" mass="22339">MSVERVYIVDDDPDVRQATSFLVATAGYATVALEGAEALLTAISAETAGCLVLDVRLPGMDGLQLQRELRRRGVRLPIVFITGHGDIPMAVEAISEGALDFLEKPFGAETLLRRIAEALERDRQRREQQRSAAALEARLAQLTPREHQVMEGILAGKLNKVIGYELGMSTRTVEVHRARLLDKLGARNASELVRMVLTGEGQVP</sequence>
<dbReference type="PANTHER" id="PTHR44688">
    <property type="entry name" value="DNA-BINDING TRANSCRIPTIONAL ACTIVATOR DEVR_DOSR"/>
    <property type="match status" value="1"/>
</dbReference>
<dbReference type="Gene3D" id="1.10.10.10">
    <property type="entry name" value="Winged helix-like DNA-binding domain superfamily/Winged helix DNA-binding domain"/>
    <property type="match status" value="1"/>
</dbReference>
<evidence type="ECO:0000256" key="1">
    <source>
        <dbReference type="ARBA" id="ARBA00023015"/>
    </source>
</evidence>
<evidence type="ECO:0000256" key="2">
    <source>
        <dbReference type="ARBA" id="ARBA00023125"/>
    </source>
</evidence>
<dbReference type="CDD" id="cd06170">
    <property type="entry name" value="LuxR_C_like"/>
    <property type="match status" value="1"/>
</dbReference>
<dbReference type="CDD" id="cd17537">
    <property type="entry name" value="REC_FixJ"/>
    <property type="match status" value="1"/>
</dbReference>
<feature type="modified residue" description="4-aspartylphosphate" evidence="4">
    <location>
        <position position="54"/>
    </location>
</feature>
<evidence type="ECO:0000256" key="3">
    <source>
        <dbReference type="ARBA" id="ARBA00023163"/>
    </source>
</evidence>
<dbReference type="SUPFAM" id="SSF46894">
    <property type="entry name" value="C-terminal effector domain of the bipartite response regulators"/>
    <property type="match status" value="1"/>
</dbReference>
<keyword evidence="8" id="KW-1185">Reference proteome</keyword>
<evidence type="ECO:0000256" key="4">
    <source>
        <dbReference type="PROSITE-ProRule" id="PRU00169"/>
    </source>
</evidence>
<dbReference type="InterPro" id="IPR000792">
    <property type="entry name" value="Tscrpt_reg_LuxR_C"/>
</dbReference>
<accession>A0ABS1E7R2</accession>
<evidence type="ECO:0000259" key="5">
    <source>
        <dbReference type="PROSITE" id="PS50043"/>
    </source>
</evidence>
<dbReference type="RefSeq" id="WP_200259032.1">
    <property type="nucleotide sequence ID" value="NZ_NRSH01000075.1"/>
</dbReference>
<keyword evidence="2 7" id="KW-0238">DNA-binding</keyword>
<dbReference type="InterPro" id="IPR001789">
    <property type="entry name" value="Sig_transdc_resp-reg_receiver"/>
</dbReference>
<dbReference type="InterPro" id="IPR011006">
    <property type="entry name" value="CheY-like_superfamily"/>
</dbReference>
<keyword evidence="1" id="KW-0805">Transcription regulation</keyword>
<dbReference type="PROSITE" id="PS50043">
    <property type="entry name" value="HTH_LUXR_2"/>
    <property type="match status" value="1"/>
</dbReference>
<evidence type="ECO:0000313" key="7">
    <source>
        <dbReference type="EMBL" id="MBK1726869.1"/>
    </source>
</evidence>
<dbReference type="InterPro" id="IPR016032">
    <property type="entry name" value="Sig_transdc_resp-reg_C-effctor"/>
</dbReference>
<dbReference type="Gene3D" id="3.40.50.2300">
    <property type="match status" value="1"/>
</dbReference>
<evidence type="ECO:0000313" key="8">
    <source>
        <dbReference type="Proteomes" id="UP000738126"/>
    </source>
</evidence>
<dbReference type="Pfam" id="PF00196">
    <property type="entry name" value="GerE"/>
    <property type="match status" value="1"/>
</dbReference>
<dbReference type="EMBL" id="NRSH01000075">
    <property type="protein sequence ID" value="MBK1726869.1"/>
    <property type="molecule type" value="Genomic_DNA"/>
</dbReference>
<dbReference type="PROSITE" id="PS50110">
    <property type="entry name" value="RESPONSE_REGULATORY"/>
    <property type="match status" value="1"/>
</dbReference>
<proteinExistence type="predicted"/>
<name>A0ABS1E7R2_9GAMM</name>
<dbReference type="PANTHER" id="PTHR44688:SF16">
    <property type="entry name" value="DNA-BINDING TRANSCRIPTIONAL ACTIVATOR DEVR_DOSR"/>
    <property type="match status" value="1"/>
</dbReference>
<feature type="domain" description="Response regulatory" evidence="6">
    <location>
        <begin position="5"/>
        <end position="119"/>
    </location>
</feature>
<dbReference type="SMART" id="SM00448">
    <property type="entry name" value="REC"/>
    <property type="match status" value="1"/>
</dbReference>
<feature type="domain" description="HTH luxR-type" evidence="5">
    <location>
        <begin position="135"/>
        <end position="200"/>
    </location>
</feature>
<keyword evidence="3" id="KW-0804">Transcription</keyword>
<comment type="caution">
    <text evidence="7">The sequence shown here is derived from an EMBL/GenBank/DDBJ whole genome shotgun (WGS) entry which is preliminary data.</text>
</comment>
<dbReference type="SUPFAM" id="SSF52172">
    <property type="entry name" value="CheY-like"/>
    <property type="match status" value="1"/>
</dbReference>
<dbReference type="GO" id="GO:0003677">
    <property type="term" value="F:DNA binding"/>
    <property type="evidence" value="ECO:0007669"/>
    <property type="project" value="UniProtKB-KW"/>
</dbReference>
<dbReference type="SMART" id="SM00421">
    <property type="entry name" value="HTH_LUXR"/>
    <property type="match status" value="1"/>
</dbReference>
<protein>
    <submittedName>
        <fullName evidence="7">DNA-binding response regulator</fullName>
    </submittedName>
</protein>
<evidence type="ECO:0000259" key="6">
    <source>
        <dbReference type="PROSITE" id="PS50110"/>
    </source>
</evidence>
<reference evidence="7 8" key="1">
    <citation type="journal article" date="2020" name="Microorganisms">
        <title>Osmotic Adaptation and Compatible Solute Biosynthesis of Phototrophic Bacteria as Revealed from Genome Analyses.</title>
        <authorList>
            <person name="Imhoff J.F."/>
            <person name="Rahn T."/>
            <person name="Kunzel S."/>
            <person name="Keller A."/>
            <person name="Neulinger S.C."/>
        </authorList>
    </citation>
    <scope>NUCLEOTIDE SEQUENCE [LARGE SCALE GENOMIC DNA]</scope>
    <source>
        <strain evidence="7 8">DSM 15116</strain>
    </source>
</reference>
<dbReference type="PROSITE" id="PS00622">
    <property type="entry name" value="HTH_LUXR_1"/>
    <property type="match status" value="1"/>
</dbReference>
<dbReference type="Pfam" id="PF00072">
    <property type="entry name" value="Response_reg"/>
    <property type="match status" value="1"/>
</dbReference>
<dbReference type="InterPro" id="IPR036388">
    <property type="entry name" value="WH-like_DNA-bd_sf"/>
</dbReference>
<keyword evidence="4" id="KW-0597">Phosphoprotein</keyword>
<dbReference type="PRINTS" id="PR00038">
    <property type="entry name" value="HTHLUXR"/>
</dbReference>
<gene>
    <name evidence="7" type="ORF">CKO13_07515</name>
</gene>
<organism evidence="7 8">
    <name type="scientific">Halorhodospira neutriphila</name>
    <dbReference type="NCBI Taxonomy" id="168379"/>
    <lineage>
        <taxon>Bacteria</taxon>
        <taxon>Pseudomonadati</taxon>
        <taxon>Pseudomonadota</taxon>
        <taxon>Gammaproteobacteria</taxon>
        <taxon>Chromatiales</taxon>
        <taxon>Ectothiorhodospiraceae</taxon>
        <taxon>Halorhodospira</taxon>
    </lineage>
</organism>